<accession>A0A0G3G6H6</accession>
<sequence>MEVPVSNPSAAVPIGTRPTGSDRLGLGQLSTPADFERPLNDPEAGAARRPLEDRPEQDDNRRGDTEQDQGLAFPRSDQEMASRARVAAQIEAFRSGNDSAEAMPADGGPLSGGGVEALRRRVELAVSLAGPAEEPRRELNVVI</sequence>
<name>A0A0G3G6H6_9GAMM</name>
<reference evidence="2 3" key="1">
    <citation type="submission" date="2015-04" db="EMBL/GenBank/DDBJ databases">
        <title>Complete Sequence for the Genome of the Thioalkalivibrio versutus D301.</title>
        <authorList>
            <person name="Mu T."/>
            <person name="Zhou J."/>
            <person name="Xu X."/>
        </authorList>
    </citation>
    <scope>NUCLEOTIDE SEQUENCE [LARGE SCALE GENOMIC DNA]</scope>
    <source>
        <strain evidence="2 3">D301</strain>
    </source>
</reference>
<dbReference type="RefSeq" id="WP_047251666.1">
    <property type="nucleotide sequence ID" value="NZ_CP011367.1"/>
</dbReference>
<keyword evidence="3" id="KW-1185">Reference proteome</keyword>
<feature type="compositionally biased region" description="Basic and acidic residues" evidence="1">
    <location>
        <begin position="49"/>
        <end position="65"/>
    </location>
</feature>
<dbReference type="STRING" id="106634.TVD_11685"/>
<evidence type="ECO:0000256" key="1">
    <source>
        <dbReference type="SAM" id="MobiDB-lite"/>
    </source>
</evidence>
<proteinExistence type="predicted"/>
<feature type="region of interest" description="Disordered" evidence="1">
    <location>
        <begin position="1"/>
        <end position="86"/>
    </location>
</feature>
<protein>
    <submittedName>
        <fullName evidence="2">Uncharacterized protein</fullName>
    </submittedName>
</protein>
<organism evidence="2 3">
    <name type="scientific">Thioalkalivibrio versutus</name>
    <dbReference type="NCBI Taxonomy" id="106634"/>
    <lineage>
        <taxon>Bacteria</taxon>
        <taxon>Pseudomonadati</taxon>
        <taxon>Pseudomonadota</taxon>
        <taxon>Gammaproteobacteria</taxon>
        <taxon>Chromatiales</taxon>
        <taxon>Ectothiorhodospiraceae</taxon>
        <taxon>Thioalkalivibrio</taxon>
    </lineage>
</organism>
<dbReference type="AlphaFoldDB" id="A0A0G3G6H6"/>
<dbReference type="EMBL" id="CP011367">
    <property type="protein sequence ID" value="AKJ95974.1"/>
    <property type="molecule type" value="Genomic_DNA"/>
</dbReference>
<evidence type="ECO:0000313" key="2">
    <source>
        <dbReference type="EMBL" id="AKJ95974.1"/>
    </source>
</evidence>
<dbReference type="KEGG" id="tvr:TVD_11685"/>
<dbReference type="PATRIC" id="fig|106634.4.peg.2386"/>
<evidence type="ECO:0000313" key="3">
    <source>
        <dbReference type="Proteomes" id="UP000064201"/>
    </source>
</evidence>
<gene>
    <name evidence="2" type="ORF">TVD_11685</name>
</gene>
<dbReference type="Proteomes" id="UP000064201">
    <property type="component" value="Chromosome"/>
</dbReference>
<dbReference type="OrthoDB" id="5784276at2"/>